<feature type="transmembrane region" description="Helical" evidence="6">
    <location>
        <begin position="493"/>
        <end position="515"/>
    </location>
</feature>
<feature type="compositionally biased region" description="Low complexity" evidence="5">
    <location>
        <begin position="143"/>
        <end position="155"/>
    </location>
</feature>
<dbReference type="Pfam" id="PF02535">
    <property type="entry name" value="Zip"/>
    <property type="match status" value="2"/>
</dbReference>
<dbReference type="AlphaFoldDB" id="A0A5C3NCD1"/>
<evidence type="ECO:0000256" key="3">
    <source>
        <dbReference type="ARBA" id="ARBA00022989"/>
    </source>
</evidence>
<dbReference type="PANTHER" id="PTHR11040:SF44">
    <property type="entry name" value="PROTEIN ZNTC-RELATED"/>
    <property type="match status" value="1"/>
</dbReference>
<feature type="transmembrane region" description="Helical" evidence="6">
    <location>
        <begin position="117"/>
        <end position="137"/>
    </location>
</feature>
<evidence type="ECO:0000256" key="5">
    <source>
        <dbReference type="SAM" id="MobiDB-lite"/>
    </source>
</evidence>
<reference evidence="7 8" key="1">
    <citation type="journal article" date="2019" name="Nat. Ecol. Evol.">
        <title>Megaphylogeny resolves global patterns of mushroom evolution.</title>
        <authorList>
            <person name="Varga T."/>
            <person name="Krizsan K."/>
            <person name="Foldi C."/>
            <person name="Dima B."/>
            <person name="Sanchez-Garcia M."/>
            <person name="Sanchez-Ramirez S."/>
            <person name="Szollosi G.J."/>
            <person name="Szarkandi J.G."/>
            <person name="Papp V."/>
            <person name="Albert L."/>
            <person name="Andreopoulos W."/>
            <person name="Angelini C."/>
            <person name="Antonin V."/>
            <person name="Barry K.W."/>
            <person name="Bougher N.L."/>
            <person name="Buchanan P."/>
            <person name="Buyck B."/>
            <person name="Bense V."/>
            <person name="Catcheside P."/>
            <person name="Chovatia M."/>
            <person name="Cooper J."/>
            <person name="Damon W."/>
            <person name="Desjardin D."/>
            <person name="Finy P."/>
            <person name="Geml J."/>
            <person name="Haridas S."/>
            <person name="Hughes K."/>
            <person name="Justo A."/>
            <person name="Karasinski D."/>
            <person name="Kautmanova I."/>
            <person name="Kiss B."/>
            <person name="Kocsube S."/>
            <person name="Kotiranta H."/>
            <person name="LaButti K.M."/>
            <person name="Lechner B.E."/>
            <person name="Liimatainen K."/>
            <person name="Lipzen A."/>
            <person name="Lukacs Z."/>
            <person name="Mihaltcheva S."/>
            <person name="Morgado L.N."/>
            <person name="Niskanen T."/>
            <person name="Noordeloos M.E."/>
            <person name="Ohm R.A."/>
            <person name="Ortiz-Santana B."/>
            <person name="Ovrebo C."/>
            <person name="Racz N."/>
            <person name="Riley R."/>
            <person name="Savchenko A."/>
            <person name="Shiryaev A."/>
            <person name="Soop K."/>
            <person name="Spirin V."/>
            <person name="Szebenyi C."/>
            <person name="Tomsovsky M."/>
            <person name="Tulloss R.E."/>
            <person name="Uehling J."/>
            <person name="Grigoriev I.V."/>
            <person name="Vagvolgyi C."/>
            <person name="Papp T."/>
            <person name="Martin F.M."/>
            <person name="Miettinen O."/>
            <person name="Hibbett D.S."/>
            <person name="Nagy L.G."/>
        </authorList>
    </citation>
    <scope>NUCLEOTIDE SEQUENCE [LARGE SCALE GENOMIC DNA]</scope>
    <source>
        <strain evidence="7 8">OMC1185</strain>
    </source>
</reference>
<keyword evidence="2 6" id="KW-0812">Transmembrane</keyword>
<feature type="transmembrane region" description="Helical" evidence="6">
    <location>
        <begin position="536"/>
        <end position="556"/>
    </location>
</feature>
<dbReference type="GO" id="GO:0005886">
    <property type="term" value="C:plasma membrane"/>
    <property type="evidence" value="ECO:0007669"/>
    <property type="project" value="TreeGrafter"/>
</dbReference>
<keyword evidence="4 6" id="KW-0472">Membrane</keyword>
<evidence type="ECO:0000256" key="2">
    <source>
        <dbReference type="ARBA" id="ARBA00022692"/>
    </source>
</evidence>
<feature type="transmembrane region" description="Helical" evidence="6">
    <location>
        <begin position="460"/>
        <end position="481"/>
    </location>
</feature>
<dbReference type="STRING" id="5364.A0A5C3NCD1"/>
<accession>A0A5C3NCD1</accession>
<feature type="region of interest" description="Disordered" evidence="5">
    <location>
        <begin position="292"/>
        <end position="345"/>
    </location>
</feature>
<dbReference type="GO" id="GO:0005385">
    <property type="term" value="F:zinc ion transmembrane transporter activity"/>
    <property type="evidence" value="ECO:0007669"/>
    <property type="project" value="TreeGrafter"/>
</dbReference>
<organism evidence="7 8">
    <name type="scientific">Heliocybe sulcata</name>
    <dbReference type="NCBI Taxonomy" id="5364"/>
    <lineage>
        <taxon>Eukaryota</taxon>
        <taxon>Fungi</taxon>
        <taxon>Dikarya</taxon>
        <taxon>Basidiomycota</taxon>
        <taxon>Agaricomycotina</taxon>
        <taxon>Agaricomycetes</taxon>
        <taxon>Gloeophyllales</taxon>
        <taxon>Gloeophyllaceae</taxon>
        <taxon>Heliocybe</taxon>
    </lineage>
</organism>
<sequence>MPPSASLIFAPDTSFRHDIRESLWDATTILMHRAAAEDEGLGAKLSVMSIIFVVSLFAASFPTLSRRVRFLRIPRIVFFIGKHFGTGVILSTAFVHLLQDAFEALAKSGRIGDFTGIIVLASLLTIFLIEYISTAYVDTLQSYSSPPSTPTSPQSRFPGSSATITPPAESSDIAAQGLYILPESPAPRDEHTPLLQPPASQPRPQLSQTLPCSSRPPPTSSRPKGMLTPNQSQSNSYFPSRRDSYYRRSQHSHSHTGVEADIFEGGHHRHEPRSHHASHVTDRRRSFMAGQLEEELSRDREAEEARKVDEESVRDEPQQNGRHHHHQHQNGHGGHGAGHAGHSHAIGWESDDEFEHGMDEEGHGVIVGQKRVVVGILVLQLGIMIHSLVIGLTLAITSGGGFTSLVFAIIFHQLFEGLSLGIRIAQLPTSASHAHQHKNGNDDHDHGDHKPYLRFLKPTLMALFALTTPLGILLGILLFSSPSTSSPSDPQSSLTLIRGIMCAVSAGMLIYAATVEMLAADFVMDPASWRAGVRRQVVAIGSLVAGAVGMSLVGMMD</sequence>
<dbReference type="InterPro" id="IPR003689">
    <property type="entry name" value="ZIP"/>
</dbReference>
<comment type="subcellular location">
    <subcellularLocation>
        <location evidence="1">Membrane</location>
        <topology evidence="1">Multi-pass membrane protein</topology>
    </subcellularLocation>
</comment>
<dbReference type="Proteomes" id="UP000305948">
    <property type="component" value="Unassembled WGS sequence"/>
</dbReference>
<feature type="region of interest" description="Disordered" evidence="5">
    <location>
        <begin position="183"/>
        <end position="255"/>
    </location>
</feature>
<protein>
    <submittedName>
        <fullName evidence="7">Zinc/iron permease</fullName>
    </submittedName>
</protein>
<feature type="transmembrane region" description="Helical" evidence="6">
    <location>
        <begin position="402"/>
        <end position="422"/>
    </location>
</feature>
<feature type="compositionally biased region" description="Basic and acidic residues" evidence="5">
    <location>
        <begin position="295"/>
        <end position="317"/>
    </location>
</feature>
<evidence type="ECO:0000313" key="8">
    <source>
        <dbReference type="Proteomes" id="UP000305948"/>
    </source>
</evidence>
<name>A0A5C3NCD1_9AGAM</name>
<keyword evidence="3 6" id="KW-1133">Transmembrane helix</keyword>
<dbReference type="EMBL" id="ML213511">
    <property type="protein sequence ID" value="TFK51541.1"/>
    <property type="molecule type" value="Genomic_DNA"/>
</dbReference>
<evidence type="ECO:0000256" key="1">
    <source>
        <dbReference type="ARBA" id="ARBA00004141"/>
    </source>
</evidence>
<dbReference type="OrthoDB" id="448280at2759"/>
<evidence type="ECO:0000256" key="6">
    <source>
        <dbReference type="SAM" id="Phobius"/>
    </source>
</evidence>
<feature type="region of interest" description="Disordered" evidence="5">
    <location>
        <begin position="143"/>
        <end position="168"/>
    </location>
</feature>
<feature type="compositionally biased region" description="Polar residues" evidence="5">
    <location>
        <begin position="202"/>
        <end position="212"/>
    </location>
</feature>
<feature type="transmembrane region" description="Helical" evidence="6">
    <location>
        <begin position="76"/>
        <end position="97"/>
    </location>
</feature>
<keyword evidence="8" id="KW-1185">Reference proteome</keyword>
<evidence type="ECO:0000256" key="4">
    <source>
        <dbReference type="ARBA" id="ARBA00023136"/>
    </source>
</evidence>
<feature type="transmembrane region" description="Helical" evidence="6">
    <location>
        <begin position="372"/>
        <end position="396"/>
    </location>
</feature>
<proteinExistence type="predicted"/>
<evidence type="ECO:0000313" key="7">
    <source>
        <dbReference type="EMBL" id="TFK51541.1"/>
    </source>
</evidence>
<feature type="transmembrane region" description="Helical" evidence="6">
    <location>
        <begin position="45"/>
        <end position="64"/>
    </location>
</feature>
<gene>
    <name evidence="7" type="ORF">OE88DRAFT_1659613</name>
</gene>
<dbReference type="PANTHER" id="PTHR11040">
    <property type="entry name" value="ZINC/IRON TRANSPORTER"/>
    <property type="match status" value="1"/>
</dbReference>